<dbReference type="EMBL" id="CM043778">
    <property type="protein sequence ID" value="KAI4837829.1"/>
    <property type="molecule type" value="Genomic_DNA"/>
</dbReference>
<protein>
    <submittedName>
        <fullName evidence="1">MORN repeat protein</fullName>
    </submittedName>
</protein>
<name>A0ACB9Y9K6_PLABR</name>
<proteinExistence type="predicted"/>
<comment type="caution">
    <text evidence="1">The sequence shown here is derived from an EMBL/GenBank/DDBJ whole genome shotgun (WGS) entry which is preliminary data.</text>
</comment>
<sequence length="1595" mass="189386">MEDVLPTKRVDPKSYELFYWRNFFSKEIDKEHNSLVEITSCNTVKLRNVKINSTILNGFIKIDHYMCPYFYKNFVISNDKKKYEGSFRNRHIEGVGKIITDHFIYEGYIYRGKKWKRGKCSFIHFDKGGKQNIIYEGFWVNNKRNGWGTLKLVNKDQVKLIMYKGFWKNNERDFYGIQYYNDNSVYFGYWKRNKKFGFGKMVWYFDSKGGSKGKFVENLQESIKMRKHDLMGDVDNEGWTNVIERPNIIERTTLMGRKTAASRLYNTYLGEWKNDKFHGYGTYIWFFKKKKKKKKNEIIYQNEKYDQYSGYWRKGKKNGYGIFYYNCGKKYIGMWKDNKKDGVGYFIKLNGIVSKCLYKSGKLISDIDLNVPYRINNTYTNSLCRVINLFFFKKYFNITNKKIEFVYKVIYANFPLLVDIYNRYKKKNGKQRYKQKQTNRKTHNQARSQNYQGTFHLHNLWNMFYHANIINYHFTLCSLNKLVTDHTSMCEHLEMFNLLVNEKESTRMDEILINEKDLVKSFFKSKHLLNIPVLSSSLRMRMKQNGTFSHKDDEKNVFNSTEDCQNAILPYSTYGNSEAGTRAYEEVSTSECIVRDDKVSSKKTNFSLQHYNKVKSKSNKNLLFVHMNYIIFNKNLISLKKNCTNLYKHYWKECCMHKRESHTILQKMFIILLRNKKNNNNCYLYYVLVSLFQYNSPLLYFLFRPHNKKWSKWKKYSHKRTADRNNTFSSDHQMSKDDYKNGGMKRTNVEENINNEVCNPVKEMASGYFKNERVAVQLKDKKMVTHLNNIISFLNVNRCYIHDEKRKISFNCFIFTLVHISIRMSNFGDMTQVFLNLINSLKRLSFKRDGKKLLDNDNNNMFRKRITEVEKKKKKNLYNMDIIKYVTTKCTRNGMMKRNIVGKNNNICNNFLKISHTLENTTGKKKEELNMRRKHENITNEKNGKKKNFMTCAVCCYHDKQISKFCKRKTNCAPYLQRKERTYRFSNEEKSSKELVNILNIFAYYYIFYFLIFESGEKSFSIFSTKLNVSMRLRDILIFLFQLKLIKKNKVKNNVTCVNLDTYSLLHKKGGKKKLNVKIWNFLTGACGNEKNEKNEENEENEENVSGKVCTVQAGKNREHIDDNMEEKQEKLNSGCTSKSGKQTKNIEIRSEKKGSKKDSRSVHSVISRANGEATTNLESEKCTKNGDGRNDRNDGDNCGNHDCRLYYNNNSEHNAQTDKKNNLQFVNLSRKKNIYMNSSGKNKASNKKALNKFSSIFYLSFFEILAIFCDIFNCKNLHLINTTCYNLYATKLKKKKRRKKISKCRLKNNVVHYIMILEQERKKFLVKFSQCAGGKTLNGKKLCSGKMISGKSLKNERIRNGMKKRACRVHTKLYKEKALNRLNEKLDELCKLDHLDQIYKIDRIDRIDRIGRIDRIDKIDKIDRIDRIDRIDKIDKITWEQGLTGEHIQSKPPGSPEKAKKRNDIGGKSTKCLKKKKAYCSEEDNKCIELRKSEHVLHTNVIIKRKSEIKILTHSLKRKFINSHKNYMNVLDYYNIYITPYEFLLFFLKFVERVKRKKNINSSYNDVLFFFIFHILLYRTFQLAKKKKIKNKIK</sequence>
<gene>
    <name evidence="1" type="ORF">MKS88_003246</name>
</gene>
<reference evidence="1" key="1">
    <citation type="submission" date="2022-06" db="EMBL/GenBank/DDBJ databases">
        <title>The First Complete Genome of the Simian Malaria Parasite Plasmodium brasilianum.</title>
        <authorList>
            <person name="Bajic M."/>
            <person name="Ravishankar S."/>
        </authorList>
    </citation>
    <scope>NUCLEOTIDE SEQUENCE</scope>
    <source>
        <strain evidence="1">Bolivian I</strain>
    </source>
</reference>
<organism evidence="1 2">
    <name type="scientific">Plasmodium brasilianum</name>
    <dbReference type="NCBI Taxonomy" id="5824"/>
    <lineage>
        <taxon>Eukaryota</taxon>
        <taxon>Sar</taxon>
        <taxon>Alveolata</taxon>
        <taxon>Apicomplexa</taxon>
        <taxon>Aconoidasida</taxon>
        <taxon>Haemosporida</taxon>
        <taxon>Plasmodiidae</taxon>
        <taxon>Plasmodium</taxon>
        <taxon>Plasmodium (Plasmodium)</taxon>
    </lineage>
</organism>
<evidence type="ECO:0000313" key="1">
    <source>
        <dbReference type="EMBL" id="KAI4837829.1"/>
    </source>
</evidence>
<evidence type="ECO:0000313" key="2">
    <source>
        <dbReference type="Proteomes" id="UP001056978"/>
    </source>
</evidence>
<keyword evidence="2" id="KW-1185">Reference proteome</keyword>
<dbReference type="Proteomes" id="UP001056978">
    <property type="component" value="Chromosome 10"/>
</dbReference>
<accession>A0ACB9Y9K6</accession>